<evidence type="ECO:0000313" key="2">
    <source>
        <dbReference type="EMBL" id="CAB1461028.1"/>
    </source>
</evidence>
<reference evidence="2" key="1">
    <citation type="submission" date="2020-03" db="EMBL/GenBank/DDBJ databases">
        <authorList>
            <person name="Weist P."/>
        </authorList>
    </citation>
    <scope>NUCLEOTIDE SEQUENCE</scope>
</reference>
<name>A0A9N7W1E0_PLEPL</name>
<feature type="compositionally biased region" description="Polar residues" evidence="1">
    <location>
        <begin position="17"/>
        <end position="31"/>
    </location>
</feature>
<dbReference type="SMART" id="SM00614">
    <property type="entry name" value="ZnF_BED"/>
    <property type="match status" value="1"/>
</dbReference>
<evidence type="ECO:0000313" key="3">
    <source>
        <dbReference type="Proteomes" id="UP001153269"/>
    </source>
</evidence>
<dbReference type="PANTHER" id="PTHR47241:SF1">
    <property type="entry name" value="BED-TYPE DOMAIN-CONTAINING PROTEIN"/>
    <property type="match status" value="1"/>
</dbReference>
<organism evidence="2 3">
    <name type="scientific">Pleuronectes platessa</name>
    <name type="common">European plaice</name>
    <dbReference type="NCBI Taxonomy" id="8262"/>
    <lineage>
        <taxon>Eukaryota</taxon>
        <taxon>Metazoa</taxon>
        <taxon>Chordata</taxon>
        <taxon>Craniata</taxon>
        <taxon>Vertebrata</taxon>
        <taxon>Euteleostomi</taxon>
        <taxon>Actinopterygii</taxon>
        <taxon>Neopterygii</taxon>
        <taxon>Teleostei</taxon>
        <taxon>Neoteleostei</taxon>
        <taxon>Acanthomorphata</taxon>
        <taxon>Carangaria</taxon>
        <taxon>Pleuronectiformes</taxon>
        <taxon>Pleuronectoidei</taxon>
        <taxon>Pleuronectidae</taxon>
        <taxon>Pleuronectes</taxon>
    </lineage>
</organism>
<protein>
    <recommendedName>
        <fullName evidence="4">BED-type domain-containing protein</fullName>
    </recommendedName>
</protein>
<dbReference type="InterPro" id="IPR052865">
    <property type="entry name" value="Zinc_finger_BED"/>
</dbReference>
<proteinExistence type="predicted"/>
<evidence type="ECO:0008006" key="4">
    <source>
        <dbReference type="Google" id="ProtNLM"/>
    </source>
</evidence>
<comment type="caution">
    <text evidence="2">The sequence shown here is derived from an EMBL/GenBank/DDBJ whole genome shotgun (WGS) entry which is preliminary data.</text>
</comment>
<gene>
    <name evidence="2" type="ORF">PLEPLA_LOCUS48903</name>
</gene>
<dbReference type="EMBL" id="CADEAL010004504">
    <property type="protein sequence ID" value="CAB1461028.1"/>
    <property type="molecule type" value="Genomic_DNA"/>
</dbReference>
<dbReference type="AlphaFoldDB" id="A0A9N7W1E0"/>
<sequence length="138" mass="14885">MERGSLPTAHHLKDSEGGSSTHLSPTETNIASGDGGPPPPKTKRTSAVWDSFTVSENDPSKAICKLCKSKLSRDNAANMVKALTEYGHIRCMSHTLHLVVIKALEKDRVVTSLLSKARIISGHVHRSSKASNMSCKHS</sequence>
<dbReference type="Proteomes" id="UP001153269">
    <property type="component" value="Unassembled WGS sequence"/>
</dbReference>
<accession>A0A9N7W1E0</accession>
<keyword evidence="3" id="KW-1185">Reference proteome</keyword>
<evidence type="ECO:0000256" key="1">
    <source>
        <dbReference type="SAM" id="MobiDB-lite"/>
    </source>
</evidence>
<dbReference type="InterPro" id="IPR012337">
    <property type="entry name" value="RNaseH-like_sf"/>
</dbReference>
<feature type="region of interest" description="Disordered" evidence="1">
    <location>
        <begin position="1"/>
        <end position="47"/>
    </location>
</feature>
<dbReference type="PANTHER" id="PTHR47241">
    <property type="entry name" value="FINGER PROTEIN, PUTATIVE-RELATED"/>
    <property type="match status" value="1"/>
</dbReference>
<dbReference type="SUPFAM" id="SSF53098">
    <property type="entry name" value="Ribonuclease H-like"/>
    <property type="match status" value="1"/>
</dbReference>